<keyword evidence="2" id="KW-1185">Reference proteome</keyword>
<proteinExistence type="predicted"/>
<evidence type="ECO:0000313" key="1">
    <source>
        <dbReference type="EMBL" id="GFQ66063.1"/>
    </source>
</evidence>
<dbReference type="AlphaFoldDB" id="A0A8X6KAI4"/>
<gene>
    <name evidence="1" type="ORF">TNCT_33441</name>
</gene>
<dbReference type="OrthoDB" id="7464821at2759"/>
<comment type="caution">
    <text evidence="1">The sequence shown here is derived from an EMBL/GenBank/DDBJ whole genome shotgun (WGS) entry which is preliminary data.</text>
</comment>
<dbReference type="EMBL" id="BMAO01010276">
    <property type="protein sequence ID" value="GFQ66063.1"/>
    <property type="molecule type" value="Genomic_DNA"/>
</dbReference>
<evidence type="ECO:0000313" key="2">
    <source>
        <dbReference type="Proteomes" id="UP000887116"/>
    </source>
</evidence>
<organism evidence="1 2">
    <name type="scientific">Trichonephila clavata</name>
    <name type="common">Joro spider</name>
    <name type="synonym">Nephila clavata</name>
    <dbReference type="NCBI Taxonomy" id="2740835"/>
    <lineage>
        <taxon>Eukaryota</taxon>
        <taxon>Metazoa</taxon>
        <taxon>Ecdysozoa</taxon>
        <taxon>Arthropoda</taxon>
        <taxon>Chelicerata</taxon>
        <taxon>Arachnida</taxon>
        <taxon>Araneae</taxon>
        <taxon>Araneomorphae</taxon>
        <taxon>Entelegynae</taxon>
        <taxon>Araneoidea</taxon>
        <taxon>Nephilidae</taxon>
        <taxon>Trichonephila</taxon>
    </lineage>
</organism>
<name>A0A8X6KAI4_TRICU</name>
<accession>A0A8X6KAI4</accession>
<protein>
    <submittedName>
        <fullName evidence="1">Uncharacterized protein</fullName>
    </submittedName>
</protein>
<reference evidence="1" key="1">
    <citation type="submission" date="2020-07" db="EMBL/GenBank/DDBJ databases">
        <title>Multicomponent nature underlies the extraordinary mechanical properties of spider dragline silk.</title>
        <authorList>
            <person name="Kono N."/>
            <person name="Nakamura H."/>
            <person name="Mori M."/>
            <person name="Yoshida Y."/>
            <person name="Ohtoshi R."/>
            <person name="Malay A.D."/>
            <person name="Moran D.A.P."/>
            <person name="Tomita M."/>
            <person name="Numata K."/>
            <person name="Arakawa K."/>
        </authorList>
    </citation>
    <scope>NUCLEOTIDE SEQUENCE</scope>
</reference>
<dbReference type="Proteomes" id="UP000887116">
    <property type="component" value="Unassembled WGS sequence"/>
</dbReference>
<sequence length="91" mass="10032">MSHDAFIPNDELICFQLVAIPDVSPVLQIGFSAIFRFNGSLRAECAVRLPSSSVAAIFDDATAREISPIIAAHIYQVFLSEILKRDYVSTM</sequence>